<sequence>MALPTASSPDSAIQDWNKNTICSLVSIGTHKLFLSISGPPRQAKTPVVIAFAGAGETIRSYPTLERLVSPFARILLYDRSGLGRSEDGPSRSTAVSAASELSDALEAARISSPFTLVAHSYGAIIAREFLHIRQNDVAGMVLAEAATERQCQFFKIPDPDIAAVIRGLNVAQVTGLRADSQLSRDEWRARAAERLRGVAALQAEADSFVEVCETLAEKRQFERQAMGDRPVSIIRCNGARDYERLYAQGVEVGNGTEEQRKAFRDLLDTWDGIDQELKEEQLQLSSKCHFVHVADCGHNVQLVRPDVIAEEIQWVLDNIC</sequence>
<proteinExistence type="predicted"/>
<accession>A0A2B7ZUS7</accession>
<dbReference type="Gene3D" id="3.40.50.1820">
    <property type="entry name" value="alpha/beta hydrolase"/>
    <property type="match status" value="1"/>
</dbReference>
<comment type="caution">
    <text evidence="2">The sequence shown here is derived from an EMBL/GenBank/DDBJ whole genome shotgun (WGS) entry which is preliminary data.</text>
</comment>
<evidence type="ECO:0000259" key="1">
    <source>
        <dbReference type="Pfam" id="PF12697"/>
    </source>
</evidence>
<keyword evidence="3" id="KW-1185">Reference proteome</keyword>
<dbReference type="PANTHER" id="PTHR43798:SF33">
    <property type="entry name" value="HYDROLASE, PUTATIVE (AFU_ORTHOLOGUE AFUA_2G14860)-RELATED"/>
    <property type="match status" value="1"/>
</dbReference>
<dbReference type="VEuPathDB" id="FungiDB:EMCG_00159"/>
<protein>
    <recommendedName>
        <fullName evidence="1">AB hydrolase-1 domain-containing protein</fullName>
    </recommendedName>
</protein>
<feature type="domain" description="AB hydrolase-1" evidence="1">
    <location>
        <begin position="53"/>
        <end position="310"/>
    </location>
</feature>
<organism evidence="2 3">
    <name type="scientific">[Emmonsia] crescens</name>
    <dbReference type="NCBI Taxonomy" id="73230"/>
    <lineage>
        <taxon>Eukaryota</taxon>
        <taxon>Fungi</taxon>
        <taxon>Dikarya</taxon>
        <taxon>Ascomycota</taxon>
        <taxon>Pezizomycotina</taxon>
        <taxon>Eurotiomycetes</taxon>
        <taxon>Eurotiomycetidae</taxon>
        <taxon>Onygenales</taxon>
        <taxon>Ajellomycetaceae</taxon>
        <taxon>Emergomyces</taxon>
    </lineage>
</organism>
<dbReference type="InterPro" id="IPR050266">
    <property type="entry name" value="AB_hydrolase_sf"/>
</dbReference>
<dbReference type="GO" id="GO:0016020">
    <property type="term" value="C:membrane"/>
    <property type="evidence" value="ECO:0007669"/>
    <property type="project" value="TreeGrafter"/>
</dbReference>
<gene>
    <name evidence="2" type="ORF">GX50_00402</name>
</gene>
<dbReference type="InterPro" id="IPR029058">
    <property type="entry name" value="AB_hydrolase_fold"/>
</dbReference>
<dbReference type="PANTHER" id="PTHR43798">
    <property type="entry name" value="MONOACYLGLYCEROL LIPASE"/>
    <property type="match status" value="1"/>
</dbReference>
<dbReference type="STRING" id="73230.A0A2B7ZUS7"/>
<evidence type="ECO:0000313" key="2">
    <source>
        <dbReference type="EMBL" id="PGH36742.1"/>
    </source>
</evidence>
<dbReference type="EMBL" id="PDND01000004">
    <property type="protein sequence ID" value="PGH36742.1"/>
    <property type="molecule type" value="Genomic_DNA"/>
</dbReference>
<dbReference type="SUPFAM" id="SSF53474">
    <property type="entry name" value="alpha/beta-Hydrolases"/>
    <property type="match status" value="1"/>
</dbReference>
<name>A0A2B7ZUS7_9EURO</name>
<dbReference type="Proteomes" id="UP000226031">
    <property type="component" value="Unassembled WGS sequence"/>
</dbReference>
<dbReference type="InterPro" id="IPR000073">
    <property type="entry name" value="AB_hydrolase_1"/>
</dbReference>
<evidence type="ECO:0000313" key="3">
    <source>
        <dbReference type="Proteomes" id="UP000226031"/>
    </source>
</evidence>
<dbReference type="Pfam" id="PF12697">
    <property type="entry name" value="Abhydrolase_6"/>
    <property type="match status" value="1"/>
</dbReference>
<dbReference type="AlphaFoldDB" id="A0A2B7ZUS7"/>
<reference evidence="2 3" key="1">
    <citation type="submission" date="2017-10" db="EMBL/GenBank/DDBJ databases">
        <title>Comparative genomics in systemic dimorphic fungi from Ajellomycetaceae.</title>
        <authorList>
            <person name="Munoz J.F."/>
            <person name="Mcewen J.G."/>
            <person name="Clay O.K."/>
            <person name="Cuomo C.A."/>
        </authorList>
    </citation>
    <scope>NUCLEOTIDE SEQUENCE [LARGE SCALE GENOMIC DNA]</scope>
    <source>
        <strain evidence="2 3">UAMH4076</strain>
    </source>
</reference>